<dbReference type="EMBL" id="ML210266">
    <property type="protein sequence ID" value="TFK21520.1"/>
    <property type="molecule type" value="Genomic_DNA"/>
</dbReference>
<feature type="compositionally biased region" description="Gly residues" evidence="1">
    <location>
        <begin position="149"/>
        <end position="168"/>
    </location>
</feature>
<feature type="compositionally biased region" description="Basic residues" evidence="1">
    <location>
        <begin position="169"/>
        <end position="178"/>
    </location>
</feature>
<name>A0A5C3KMD7_COPMA</name>
<evidence type="ECO:0000256" key="1">
    <source>
        <dbReference type="SAM" id="MobiDB-lite"/>
    </source>
</evidence>
<gene>
    <name evidence="3" type="ORF">FA15DRAFT_707168</name>
</gene>
<feature type="signal peptide" evidence="2">
    <location>
        <begin position="1"/>
        <end position="23"/>
    </location>
</feature>
<feature type="chain" id="PRO_5022858975" evidence="2">
    <location>
        <begin position="24"/>
        <end position="178"/>
    </location>
</feature>
<organism evidence="3 4">
    <name type="scientific">Coprinopsis marcescibilis</name>
    <name type="common">Agaric fungus</name>
    <name type="synonym">Psathyrella marcescibilis</name>
    <dbReference type="NCBI Taxonomy" id="230819"/>
    <lineage>
        <taxon>Eukaryota</taxon>
        <taxon>Fungi</taxon>
        <taxon>Dikarya</taxon>
        <taxon>Basidiomycota</taxon>
        <taxon>Agaricomycotina</taxon>
        <taxon>Agaricomycetes</taxon>
        <taxon>Agaricomycetidae</taxon>
        <taxon>Agaricales</taxon>
        <taxon>Agaricineae</taxon>
        <taxon>Psathyrellaceae</taxon>
        <taxon>Coprinopsis</taxon>
    </lineage>
</organism>
<proteinExistence type="predicted"/>
<evidence type="ECO:0000313" key="4">
    <source>
        <dbReference type="Proteomes" id="UP000307440"/>
    </source>
</evidence>
<feature type="region of interest" description="Disordered" evidence="1">
    <location>
        <begin position="149"/>
        <end position="178"/>
    </location>
</feature>
<accession>A0A5C3KMD7</accession>
<reference evidence="3 4" key="1">
    <citation type="journal article" date="2019" name="Nat. Ecol. Evol.">
        <title>Megaphylogeny resolves global patterns of mushroom evolution.</title>
        <authorList>
            <person name="Varga T."/>
            <person name="Krizsan K."/>
            <person name="Foldi C."/>
            <person name="Dima B."/>
            <person name="Sanchez-Garcia M."/>
            <person name="Sanchez-Ramirez S."/>
            <person name="Szollosi G.J."/>
            <person name="Szarkandi J.G."/>
            <person name="Papp V."/>
            <person name="Albert L."/>
            <person name="Andreopoulos W."/>
            <person name="Angelini C."/>
            <person name="Antonin V."/>
            <person name="Barry K.W."/>
            <person name="Bougher N.L."/>
            <person name="Buchanan P."/>
            <person name="Buyck B."/>
            <person name="Bense V."/>
            <person name="Catcheside P."/>
            <person name="Chovatia M."/>
            <person name="Cooper J."/>
            <person name="Damon W."/>
            <person name="Desjardin D."/>
            <person name="Finy P."/>
            <person name="Geml J."/>
            <person name="Haridas S."/>
            <person name="Hughes K."/>
            <person name="Justo A."/>
            <person name="Karasinski D."/>
            <person name="Kautmanova I."/>
            <person name="Kiss B."/>
            <person name="Kocsube S."/>
            <person name="Kotiranta H."/>
            <person name="LaButti K.M."/>
            <person name="Lechner B.E."/>
            <person name="Liimatainen K."/>
            <person name="Lipzen A."/>
            <person name="Lukacs Z."/>
            <person name="Mihaltcheva S."/>
            <person name="Morgado L.N."/>
            <person name="Niskanen T."/>
            <person name="Noordeloos M.E."/>
            <person name="Ohm R.A."/>
            <person name="Ortiz-Santana B."/>
            <person name="Ovrebo C."/>
            <person name="Racz N."/>
            <person name="Riley R."/>
            <person name="Savchenko A."/>
            <person name="Shiryaev A."/>
            <person name="Soop K."/>
            <person name="Spirin V."/>
            <person name="Szebenyi C."/>
            <person name="Tomsovsky M."/>
            <person name="Tulloss R.E."/>
            <person name="Uehling J."/>
            <person name="Grigoriev I.V."/>
            <person name="Vagvolgyi C."/>
            <person name="Papp T."/>
            <person name="Martin F.M."/>
            <person name="Miettinen O."/>
            <person name="Hibbett D.S."/>
            <person name="Nagy L.G."/>
        </authorList>
    </citation>
    <scope>NUCLEOTIDE SEQUENCE [LARGE SCALE GENOMIC DNA]</scope>
    <source>
        <strain evidence="3 4">CBS 121175</strain>
    </source>
</reference>
<keyword evidence="2" id="KW-0732">Signal</keyword>
<dbReference type="Proteomes" id="UP000307440">
    <property type="component" value="Unassembled WGS sequence"/>
</dbReference>
<protein>
    <submittedName>
        <fullName evidence="3">Uncharacterized protein</fullName>
    </submittedName>
</protein>
<sequence length="178" mass="19101">MNLKPLQALVYLAFATLSPVALAHERRATVIEGSSDLSARNPSQAQADLDARGFSDSLDDLFERDFSDFDSIYERDFDEDLNLREFTATLNSLGLSVRDLSLNDGELVSRMEEIEELDRRLFGMPGLGRAIKIGYRAAKGIKSAFGTAGGGGGTGKRAGGAVGGGGGRGGRRTHRRGY</sequence>
<keyword evidence="4" id="KW-1185">Reference proteome</keyword>
<dbReference type="AlphaFoldDB" id="A0A5C3KMD7"/>
<evidence type="ECO:0000256" key="2">
    <source>
        <dbReference type="SAM" id="SignalP"/>
    </source>
</evidence>
<evidence type="ECO:0000313" key="3">
    <source>
        <dbReference type="EMBL" id="TFK21520.1"/>
    </source>
</evidence>